<dbReference type="AlphaFoldDB" id="H5TCS1"/>
<evidence type="ECO:0000313" key="2">
    <source>
        <dbReference type="Proteomes" id="UP000053586"/>
    </source>
</evidence>
<dbReference type="Proteomes" id="UP000053586">
    <property type="component" value="Unassembled WGS sequence"/>
</dbReference>
<proteinExistence type="predicted"/>
<organism evidence="1 2">
    <name type="scientific">Glaciecola punicea ACAM 611</name>
    <dbReference type="NCBI Taxonomy" id="1121923"/>
    <lineage>
        <taxon>Bacteria</taxon>
        <taxon>Pseudomonadati</taxon>
        <taxon>Pseudomonadota</taxon>
        <taxon>Gammaproteobacteria</taxon>
        <taxon>Alteromonadales</taxon>
        <taxon>Alteromonadaceae</taxon>
        <taxon>Glaciecola</taxon>
    </lineage>
</organism>
<name>H5TCS1_9ALTE</name>
<comment type="caution">
    <text evidence="1">The sequence shown here is derived from an EMBL/GenBank/DDBJ whole genome shotgun (WGS) entry which is preliminary data.</text>
</comment>
<accession>H5TCS1</accession>
<dbReference type="EMBL" id="BAET01000021">
    <property type="protein sequence ID" value="GAB56098.1"/>
    <property type="molecule type" value="Genomic_DNA"/>
</dbReference>
<evidence type="ECO:0000313" key="1">
    <source>
        <dbReference type="EMBL" id="GAB56098.1"/>
    </source>
</evidence>
<reference evidence="1 2" key="2">
    <citation type="journal article" date="2017" name="Antonie Van Leeuwenhoek">
        <title>Rhizobium rhizosphaerae sp. nov., a novel species isolated from rice rhizosphere.</title>
        <authorList>
            <person name="Zhao J.J."/>
            <person name="Zhang J."/>
            <person name="Zhang R.J."/>
            <person name="Zhang C.W."/>
            <person name="Yin H.Q."/>
            <person name="Zhang X.X."/>
        </authorList>
    </citation>
    <scope>NUCLEOTIDE SEQUENCE [LARGE SCALE GENOMIC DNA]</scope>
    <source>
        <strain evidence="1 2">ACAM 611</strain>
    </source>
</reference>
<gene>
    <name evidence="1" type="ORF">GPUN_1983</name>
</gene>
<protein>
    <submittedName>
        <fullName evidence="1">Uncharacterized protein</fullName>
    </submittedName>
</protein>
<sequence>MVFKSLANICVYENKIDAAYISAQQAFELLQGRPRNLKYPLINNSDSRKPRPRS</sequence>
<reference evidence="1 2" key="1">
    <citation type="journal article" date="2012" name="J. Bacteriol.">
        <title>Genome sequence of proteorhodopsin-containing sea ice bacterium Glaciecola punicea ACAM 611T.</title>
        <authorList>
            <person name="Qin Q.-L."/>
            <person name="Xie B.-B."/>
            <person name="Shu Y.-L."/>
            <person name="Rong J.-C."/>
            <person name="Zhao D.-L."/>
            <person name="Zhang X.-Y."/>
            <person name="Chen X.-L."/>
            <person name="Zhou B.-C."/>
            <person name="Zhanga Y.-Z."/>
        </authorList>
    </citation>
    <scope>NUCLEOTIDE SEQUENCE [LARGE SCALE GENOMIC DNA]</scope>
    <source>
        <strain evidence="1 2">ACAM 611</strain>
    </source>
</reference>
<keyword evidence="2" id="KW-1185">Reference proteome</keyword>